<sequence length="145" mass="16928">MTIQELTTIDEMLEQFELIQLLYPKMNRTTYREHLQAMLPNGYSQIALFDNQTCLGLTGCWFSTKLWTGKYLEIDNFIVHPASRSLGVGKKIIAFVEQKAKELNCNFIVLDAFTGNFAAHKFYYNHGYHPRGFHFVKIFDEKLIH</sequence>
<dbReference type="EMBL" id="PCMW01000006">
    <property type="protein sequence ID" value="PDS26982.1"/>
    <property type="molecule type" value="Genomic_DNA"/>
</dbReference>
<dbReference type="CDD" id="cd04301">
    <property type="entry name" value="NAT_SF"/>
    <property type="match status" value="1"/>
</dbReference>
<comment type="caution">
    <text evidence="4">The sequence shown here is derived from an EMBL/GenBank/DDBJ whole genome shotgun (WGS) entry which is preliminary data.</text>
</comment>
<evidence type="ECO:0000256" key="2">
    <source>
        <dbReference type="ARBA" id="ARBA00023315"/>
    </source>
</evidence>
<dbReference type="SUPFAM" id="SSF55729">
    <property type="entry name" value="Acyl-CoA N-acyltransferases (Nat)"/>
    <property type="match status" value="1"/>
</dbReference>
<gene>
    <name evidence="4" type="ORF">B0A77_00735</name>
</gene>
<dbReference type="RefSeq" id="WP_014082729.1">
    <property type="nucleotide sequence ID" value="NZ_CBCSFI010000004.1"/>
</dbReference>
<reference evidence="4 5" key="1">
    <citation type="submission" date="2017-09" db="EMBL/GenBank/DDBJ databases">
        <title>Whole genomes of Flavobacteriaceae.</title>
        <authorList>
            <person name="Stine C."/>
            <person name="Li C."/>
            <person name="Tadesse D."/>
        </authorList>
    </citation>
    <scope>NUCLEOTIDE SEQUENCE [LARGE SCALE GENOMIC DNA]</scope>
    <source>
        <strain evidence="4 5">ATCC 35036</strain>
    </source>
</reference>
<dbReference type="Gene3D" id="3.40.630.30">
    <property type="match status" value="1"/>
</dbReference>
<evidence type="ECO:0000313" key="5">
    <source>
        <dbReference type="Proteomes" id="UP000220828"/>
    </source>
</evidence>
<dbReference type="Proteomes" id="UP000220828">
    <property type="component" value="Unassembled WGS sequence"/>
</dbReference>
<evidence type="ECO:0000259" key="3">
    <source>
        <dbReference type="PROSITE" id="PS51186"/>
    </source>
</evidence>
<dbReference type="InterPro" id="IPR000182">
    <property type="entry name" value="GNAT_dom"/>
</dbReference>
<feature type="domain" description="N-acetyltransferase" evidence="3">
    <location>
        <begin position="1"/>
        <end position="145"/>
    </location>
</feature>
<dbReference type="PROSITE" id="PS51186">
    <property type="entry name" value="GNAT"/>
    <property type="match status" value="1"/>
</dbReference>
<dbReference type="InterPro" id="IPR051016">
    <property type="entry name" value="Diverse_Substrate_AcTransf"/>
</dbReference>
<dbReference type="GO" id="GO:0008080">
    <property type="term" value="F:N-acetyltransferase activity"/>
    <property type="evidence" value="ECO:0007669"/>
    <property type="project" value="TreeGrafter"/>
</dbReference>
<dbReference type="Pfam" id="PF00583">
    <property type="entry name" value="Acetyltransf_1"/>
    <property type="match status" value="1"/>
</dbReference>
<dbReference type="PANTHER" id="PTHR10545:SF29">
    <property type="entry name" value="GH14572P-RELATED"/>
    <property type="match status" value="1"/>
</dbReference>
<proteinExistence type="predicted"/>
<organism evidence="4 5">
    <name type="scientific">Flavobacterium branchiophilum</name>
    <dbReference type="NCBI Taxonomy" id="55197"/>
    <lineage>
        <taxon>Bacteria</taxon>
        <taxon>Pseudomonadati</taxon>
        <taxon>Bacteroidota</taxon>
        <taxon>Flavobacteriia</taxon>
        <taxon>Flavobacteriales</taxon>
        <taxon>Flavobacteriaceae</taxon>
        <taxon>Flavobacterium</taxon>
    </lineage>
</organism>
<dbReference type="OMA" id="AHRFYYN"/>
<evidence type="ECO:0000256" key="1">
    <source>
        <dbReference type="ARBA" id="ARBA00022679"/>
    </source>
</evidence>
<keyword evidence="2" id="KW-0012">Acyltransferase</keyword>
<dbReference type="PANTHER" id="PTHR10545">
    <property type="entry name" value="DIAMINE N-ACETYLTRANSFERASE"/>
    <property type="match status" value="1"/>
</dbReference>
<dbReference type="AlphaFoldDB" id="A0A2H3KEZ7"/>
<dbReference type="OrthoDB" id="9789603at2"/>
<evidence type="ECO:0000313" key="4">
    <source>
        <dbReference type="EMBL" id="PDS26982.1"/>
    </source>
</evidence>
<protein>
    <submittedName>
        <fullName evidence="4">N-acetyltransferase</fullName>
    </submittedName>
</protein>
<accession>A0A2H3KEZ7</accession>
<name>A0A2H3KEZ7_9FLAO</name>
<keyword evidence="1 4" id="KW-0808">Transferase</keyword>
<dbReference type="InterPro" id="IPR016181">
    <property type="entry name" value="Acyl_CoA_acyltransferase"/>
</dbReference>